<evidence type="ECO:0000313" key="10">
    <source>
        <dbReference type="Proteomes" id="UP000279259"/>
    </source>
</evidence>
<dbReference type="PROSITE" id="PS50913">
    <property type="entry name" value="GRIP"/>
    <property type="match status" value="1"/>
</dbReference>
<evidence type="ECO:0000256" key="3">
    <source>
        <dbReference type="ARBA" id="ARBA00022490"/>
    </source>
</evidence>
<feature type="compositionally biased region" description="Basic and acidic residues" evidence="7">
    <location>
        <begin position="891"/>
        <end position="903"/>
    </location>
</feature>
<evidence type="ECO:0000256" key="4">
    <source>
        <dbReference type="ARBA" id="ARBA00023054"/>
    </source>
</evidence>
<dbReference type="PANTHER" id="PTHR23157">
    <property type="entry name" value="GRIP AND COILED-COIL DOMAIN-CONTAINING PROTEIN 1"/>
    <property type="match status" value="1"/>
</dbReference>
<feature type="compositionally biased region" description="Pro residues" evidence="7">
    <location>
        <begin position="226"/>
        <end position="243"/>
    </location>
</feature>
<dbReference type="STRING" id="1890683.A0A427YIV6"/>
<dbReference type="PANTHER" id="PTHR23157:SF25">
    <property type="entry name" value="GRIP AND COILED-COIL DOMAIN-CONTAINING PROTEIN 1"/>
    <property type="match status" value="1"/>
</dbReference>
<feature type="compositionally biased region" description="Low complexity" evidence="7">
    <location>
        <begin position="42"/>
        <end position="61"/>
    </location>
</feature>
<dbReference type="Proteomes" id="UP000279259">
    <property type="component" value="Unassembled WGS sequence"/>
</dbReference>
<dbReference type="Pfam" id="PF01465">
    <property type="entry name" value="GRIP"/>
    <property type="match status" value="1"/>
</dbReference>
<reference evidence="9 10" key="1">
    <citation type="submission" date="2018-11" db="EMBL/GenBank/DDBJ databases">
        <title>Genome sequence of Saitozyma podzolica DSM 27192.</title>
        <authorList>
            <person name="Aliyu H."/>
            <person name="Gorte O."/>
            <person name="Ochsenreither K."/>
        </authorList>
    </citation>
    <scope>NUCLEOTIDE SEQUENCE [LARGE SCALE GENOMIC DNA]</scope>
    <source>
        <strain evidence="9 10">DSM 27192</strain>
    </source>
</reference>
<keyword evidence="5" id="KW-0472">Membrane</keyword>
<comment type="caution">
    <text evidence="9">The sequence shown here is derived from an EMBL/GenBank/DDBJ whole genome shotgun (WGS) entry which is preliminary data.</text>
</comment>
<sequence>MFNMNLSDRLKAAVNTLEATGSSLQARAIGQGQGHDPATLGATSISRQSSPSASTSMPTSTARDRPISPRVATSPALLSPTGKDGGETVTSTSTSPTKTAGNYIASTGMLAENALSGLRKSFHFTRERPSLDGSRPNLSPTAGPGAGTVVGASTSPQELKDLPTSPAAGPSSRPSSPGRFLSSNFSLGSDPNSSSGTPQLRSPRPGSKGLNASGSPRPRSPARATMPPPDPSDPATFPLPPSPTLGASTPLAAPTPKYADPLGASPLLHAEAAAQEPPTFGLQEATPTEEKGIGLGIGMHGDLKSERGGGSDDSARENGEPPEPADESQVGADSAELQQRYDDLSKKHDKLVRQVDGVNKVLRELTPLESGTEDAEALEGWVRMMNGKVTMITEEMKRLQDKINLQESRIEELRDTHRLEGTSQTDLIAKLRTQLSTAESNLASKASELLTLGQLRSDLTKAQTTAKEEEEKRTKAISLLKTVRMKLVKAEKDKEEAEKDRAEERAERSRAGEEVEKVKAEREREVNALRKGFERELASARDRYEKDLQTKKAAWELEMITTKAAHAKELSNKATKVNGLEAIVQELSNTKNEQFELLQSRQAEVESSRAELETLRNRTKELEFQLREADERCAMLEEGAATSASGRPAESNDRGRSLLGVGLPDGGSLSRSPSRSGSYSQTSAGEVQRLLAEAESRSEAKLSDLRFKIRSLEKERNEAEEEWAVKLQERVHELEKLRRVIAEKEGEYAESLRKRDEKDARIAEGNEARKVLEKEIKGLKAKIEEMKEDVEVAADGERLVKDELSTLRLQLSTIQAQLEESRAQYANQRSANKTLRDELRKVQHSVQLMERQRNPGVGYWSANPAAPNSGINVASASANGGRSGEGTPTPIKERTEGEARRSMESVATAKDSVAGSDKKQDEEEVNLEYLRNVILQFLENKEMRPNLVRVLSVILRFTPQELRRLNAKLLS</sequence>
<feature type="compositionally biased region" description="Low complexity" evidence="7">
    <location>
        <begin position="88"/>
        <end position="99"/>
    </location>
</feature>
<evidence type="ECO:0000313" key="9">
    <source>
        <dbReference type="EMBL" id="RSH91018.1"/>
    </source>
</evidence>
<dbReference type="EMBL" id="RSCD01000009">
    <property type="protein sequence ID" value="RSH91018.1"/>
    <property type="molecule type" value="Genomic_DNA"/>
</dbReference>
<evidence type="ECO:0000256" key="1">
    <source>
        <dbReference type="ARBA" id="ARBA00004184"/>
    </source>
</evidence>
<feature type="region of interest" description="Disordered" evidence="7">
    <location>
        <begin position="875"/>
        <end position="922"/>
    </location>
</feature>
<accession>A0A427YIV6</accession>
<keyword evidence="10" id="KW-1185">Reference proteome</keyword>
<feature type="region of interest" description="Disordered" evidence="7">
    <location>
        <begin position="490"/>
        <end position="523"/>
    </location>
</feature>
<feature type="compositionally biased region" description="Basic and acidic residues" evidence="7">
    <location>
        <begin position="301"/>
        <end position="319"/>
    </location>
</feature>
<feature type="region of interest" description="Disordered" evidence="7">
    <location>
        <begin position="127"/>
        <end position="334"/>
    </location>
</feature>
<name>A0A427YIV6_9TREE</name>
<feature type="domain" description="GRIP" evidence="8">
    <location>
        <begin position="920"/>
        <end position="968"/>
    </location>
</feature>
<dbReference type="GO" id="GO:0005794">
    <property type="term" value="C:Golgi apparatus"/>
    <property type="evidence" value="ECO:0007669"/>
    <property type="project" value="TreeGrafter"/>
</dbReference>
<comment type="subcellular location">
    <subcellularLocation>
        <location evidence="2">Cytoplasm</location>
    </subcellularLocation>
    <subcellularLocation>
        <location evidence="1">Endomembrane system</location>
        <topology evidence="1">Peripheral membrane protein</topology>
    </subcellularLocation>
</comment>
<dbReference type="SMART" id="SM00755">
    <property type="entry name" value="Grip"/>
    <property type="match status" value="1"/>
</dbReference>
<feature type="coiled-coil region" evidence="6">
    <location>
        <begin position="598"/>
        <end position="632"/>
    </location>
</feature>
<proteinExistence type="predicted"/>
<dbReference type="InterPro" id="IPR000237">
    <property type="entry name" value="GRIP_dom"/>
</dbReference>
<feature type="compositionally biased region" description="Low complexity" evidence="7">
    <location>
        <begin position="140"/>
        <end position="152"/>
    </location>
</feature>
<keyword evidence="4 6" id="KW-0175">Coiled coil</keyword>
<dbReference type="AlphaFoldDB" id="A0A427YIV6"/>
<evidence type="ECO:0000256" key="5">
    <source>
        <dbReference type="ARBA" id="ARBA00023136"/>
    </source>
</evidence>
<feature type="compositionally biased region" description="Low complexity" evidence="7">
    <location>
        <begin position="165"/>
        <end position="179"/>
    </location>
</feature>
<dbReference type="Gene3D" id="1.10.220.60">
    <property type="entry name" value="GRIP domain"/>
    <property type="match status" value="1"/>
</dbReference>
<evidence type="ECO:0000256" key="6">
    <source>
        <dbReference type="SAM" id="Coils"/>
    </source>
</evidence>
<gene>
    <name evidence="9" type="ORF">EHS25_010194</name>
</gene>
<feature type="region of interest" description="Disordered" evidence="7">
    <location>
        <begin position="29"/>
        <end position="100"/>
    </location>
</feature>
<dbReference type="InterPro" id="IPR051952">
    <property type="entry name" value="Golgi-autophagy_related"/>
</dbReference>
<evidence type="ECO:0000259" key="8">
    <source>
        <dbReference type="PROSITE" id="PS50913"/>
    </source>
</evidence>
<protein>
    <recommendedName>
        <fullName evidence="8">GRIP domain-containing protein</fullName>
    </recommendedName>
</protein>
<feature type="coiled-coil region" evidence="6">
    <location>
        <begin position="695"/>
        <end position="852"/>
    </location>
</feature>
<evidence type="ECO:0000256" key="2">
    <source>
        <dbReference type="ARBA" id="ARBA00004496"/>
    </source>
</evidence>
<feature type="compositionally biased region" description="Polar residues" evidence="7">
    <location>
        <begin position="181"/>
        <end position="200"/>
    </location>
</feature>
<dbReference type="Gene3D" id="1.20.5.1700">
    <property type="match status" value="1"/>
</dbReference>
<feature type="compositionally biased region" description="Low complexity" evidence="7">
    <location>
        <begin position="666"/>
        <end position="680"/>
    </location>
</feature>
<evidence type="ECO:0000256" key="7">
    <source>
        <dbReference type="SAM" id="MobiDB-lite"/>
    </source>
</evidence>
<keyword evidence="3" id="KW-0963">Cytoplasm</keyword>
<dbReference type="OrthoDB" id="1926336at2759"/>
<organism evidence="9 10">
    <name type="scientific">Saitozyma podzolica</name>
    <dbReference type="NCBI Taxonomy" id="1890683"/>
    <lineage>
        <taxon>Eukaryota</taxon>
        <taxon>Fungi</taxon>
        <taxon>Dikarya</taxon>
        <taxon>Basidiomycota</taxon>
        <taxon>Agaricomycotina</taxon>
        <taxon>Tremellomycetes</taxon>
        <taxon>Tremellales</taxon>
        <taxon>Trimorphomycetaceae</taxon>
        <taxon>Saitozyma</taxon>
    </lineage>
</organism>
<feature type="region of interest" description="Disordered" evidence="7">
    <location>
        <begin position="639"/>
        <end position="684"/>
    </location>
</feature>